<dbReference type="EMBL" id="JALJOU010000011">
    <property type="protein sequence ID" value="KAK9840932.1"/>
    <property type="molecule type" value="Genomic_DNA"/>
</dbReference>
<keyword evidence="2" id="KW-1185">Reference proteome</keyword>
<accession>A0AAW1S5P2</accession>
<dbReference type="InterPro" id="IPR029033">
    <property type="entry name" value="His_PPase_superfam"/>
</dbReference>
<gene>
    <name evidence="1" type="ORF">WJX81_001083</name>
</gene>
<dbReference type="Proteomes" id="UP001445335">
    <property type="component" value="Unassembled WGS sequence"/>
</dbReference>
<dbReference type="Pfam" id="PF00300">
    <property type="entry name" value="His_Phos_1"/>
    <property type="match status" value="1"/>
</dbReference>
<organism evidence="1 2">
    <name type="scientific">Elliptochloris bilobata</name>
    <dbReference type="NCBI Taxonomy" id="381761"/>
    <lineage>
        <taxon>Eukaryota</taxon>
        <taxon>Viridiplantae</taxon>
        <taxon>Chlorophyta</taxon>
        <taxon>core chlorophytes</taxon>
        <taxon>Trebouxiophyceae</taxon>
        <taxon>Trebouxiophyceae incertae sedis</taxon>
        <taxon>Elliptochloris clade</taxon>
        <taxon>Elliptochloris</taxon>
    </lineage>
</organism>
<proteinExistence type="predicted"/>
<evidence type="ECO:0000313" key="1">
    <source>
        <dbReference type="EMBL" id="KAK9840932.1"/>
    </source>
</evidence>
<dbReference type="InterPro" id="IPR013078">
    <property type="entry name" value="His_Pase_superF_clade-1"/>
</dbReference>
<dbReference type="AlphaFoldDB" id="A0AAW1S5P2"/>
<sequence length="139" mass="15097">MQTALVIVRALSLPASVIEVDWSVCEVLSERFLAGSGRPAPQGSAAEWIPETLEDAHARYAAALEAIADRHAGCSCILVVTHGECVRRAVTRLEPRALVYEVRHCGWVAARREREPHGGWGLWQLGQAPDGACCISWAV</sequence>
<dbReference type="SUPFAM" id="SSF53254">
    <property type="entry name" value="Phosphoglycerate mutase-like"/>
    <property type="match status" value="1"/>
</dbReference>
<protein>
    <recommendedName>
        <fullName evidence="3">Phosphoglycerate mutase</fullName>
    </recommendedName>
</protein>
<evidence type="ECO:0008006" key="3">
    <source>
        <dbReference type="Google" id="ProtNLM"/>
    </source>
</evidence>
<name>A0AAW1S5P2_9CHLO</name>
<dbReference type="Gene3D" id="3.40.50.1240">
    <property type="entry name" value="Phosphoglycerate mutase-like"/>
    <property type="match status" value="1"/>
</dbReference>
<evidence type="ECO:0000313" key="2">
    <source>
        <dbReference type="Proteomes" id="UP001445335"/>
    </source>
</evidence>
<reference evidence="1 2" key="1">
    <citation type="journal article" date="2024" name="Nat. Commun.">
        <title>Phylogenomics reveals the evolutionary origins of lichenization in chlorophyte algae.</title>
        <authorList>
            <person name="Puginier C."/>
            <person name="Libourel C."/>
            <person name="Otte J."/>
            <person name="Skaloud P."/>
            <person name="Haon M."/>
            <person name="Grisel S."/>
            <person name="Petersen M."/>
            <person name="Berrin J.G."/>
            <person name="Delaux P.M."/>
            <person name="Dal Grande F."/>
            <person name="Keller J."/>
        </authorList>
    </citation>
    <scope>NUCLEOTIDE SEQUENCE [LARGE SCALE GENOMIC DNA]</scope>
    <source>
        <strain evidence="1 2">SAG 245.80</strain>
    </source>
</reference>
<comment type="caution">
    <text evidence="1">The sequence shown here is derived from an EMBL/GenBank/DDBJ whole genome shotgun (WGS) entry which is preliminary data.</text>
</comment>